<keyword evidence="3" id="KW-1185">Reference proteome</keyword>
<dbReference type="Gene3D" id="3.40.50.1820">
    <property type="entry name" value="alpha/beta hydrolase"/>
    <property type="match status" value="1"/>
</dbReference>
<dbReference type="RefSeq" id="WP_149428363.1">
    <property type="nucleotide sequence ID" value="NZ_VLNY01000001.1"/>
</dbReference>
<name>A0A5A7SER4_9NOCA</name>
<accession>A0A5A7SER4</accession>
<evidence type="ECO:0000313" key="3">
    <source>
        <dbReference type="Proteomes" id="UP000322244"/>
    </source>
</evidence>
<dbReference type="Pfam" id="PF00756">
    <property type="entry name" value="Esterase"/>
    <property type="match status" value="1"/>
</dbReference>
<proteinExistence type="predicted"/>
<feature type="chain" id="PRO_5022699349" evidence="1">
    <location>
        <begin position="26"/>
        <end position="326"/>
    </location>
</feature>
<protein>
    <submittedName>
        <fullName evidence="2">Esterase family protein</fullName>
    </submittedName>
</protein>
<dbReference type="Proteomes" id="UP000322244">
    <property type="component" value="Unassembled WGS sequence"/>
</dbReference>
<keyword evidence="1" id="KW-0732">Signal</keyword>
<evidence type="ECO:0000256" key="1">
    <source>
        <dbReference type="SAM" id="SignalP"/>
    </source>
</evidence>
<dbReference type="AlphaFoldDB" id="A0A5A7SER4"/>
<dbReference type="InterPro" id="IPR050583">
    <property type="entry name" value="Mycobacterial_A85_antigen"/>
</dbReference>
<organism evidence="2 3">
    <name type="scientific">Antrihabitans cavernicola</name>
    <dbReference type="NCBI Taxonomy" id="2495913"/>
    <lineage>
        <taxon>Bacteria</taxon>
        <taxon>Bacillati</taxon>
        <taxon>Actinomycetota</taxon>
        <taxon>Actinomycetes</taxon>
        <taxon>Mycobacteriales</taxon>
        <taxon>Nocardiaceae</taxon>
        <taxon>Antrihabitans</taxon>
    </lineage>
</organism>
<comment type="caution">
    <text evidence="2">The sequence shown here is derived from an EMBL/GenBank/DDBJ whole genome shotgun (WGS) entry which is preliminary data.</text>
</comment>
<sequence>MRRRFFAVLGVVLPLAWAGTGAAVAAPPPPLAPTSVHVAHIDALSPTRSAVFVDSPAMGRTVQVQVLHPANNSPRPSFYLLDGVESGTDESTWTKKTDIVRFFQNKNVNVVLPVGGTGSYYTDWQKPDPILGVNKWETFLTKELPPIIDGDLDGNGVNSIGGLSMGGQSALALITRHPDLYRGVAAYSACPSSTDPNAKSAIRATVASRGGNADNMWGPDDNPDWVSHDPSTNAEKLRGKSIYLDVGNGLPGPYELLPGADTGTAVIQGGPLEAAARTCTVQFQQRLAQLKIPARFNFRPYGTHSWPYWQDALHVSWPTVAASLGD</sequence>
<dbReference type="PANTHER" id="PTHR48098:SF1">
    <property type="entry name" value="DIACYLGLYCEROL ACYLTRANSFERASE_MYCOLYLTRANSFERASE AG85A"/>
    <property type="match status" value="1"/>
</dbReference>
<feature type="signal peptide" evidence="1">
    <location>
        <begin position="1"/>
        <end position="25"/>
    </location>
</feature>
<gene>
    <name evidence="2" type="ORF">FOY51_01135</name>
</gene>
<dbReference type="InterPro" id="IPR000801">
    <property type="entry name" value="Esterase-like"/>
</dbReference>
<dbReference type="OrthoDB" id="4510758at2"/>
<evidence type="ECO:0000313" key="2">
    <source>
        <dbReference type="EMBL" id="KAA0024588.1"/>
    </source>
</evidence>
<dbReference type="SUPFAM" id="SSF53474">
    <property type="entry name" value="alpha/beta-Hydrolases"/>
    <property type="match status" value="1"/>
</dbReference>
<reference evidence="2 3" key="1">
    <citation type="submission" date="2019-07" db="EMBL/GenBank/DDBJ databases">
        <title>Rhodococcus cavernicolus sp. nov., isolated from a cave.</title>
        <authorList>
            <person name="Lee S.D."/>
        </authorList>
    </citation>
    <scope>NUCLEOTIDE SEQUENCE [LARGE SCALE GENOMIC DNA]</scope>
    <source>
        <strain evidence="2 3">C1-24</strain>
    </source>
</reference>
<dbReference type="EMBL" id="VLNY01000001">
    <property type="protein sequence ID" value="KAA0024588.1"/>
    <property type="molecule type" value="Genomic_DNA"/>
</dbReference>
<dbReference type="InterPro" id="IPR029058">
    <property type="entry name" value="AB_hydrolase_fold"/>
</dbReference>
<dbReference type="PANTHER" id="PTHR48098">
    <property type="entry name" value="ENTEROCHELIN ESTERASE-RELATED"/>
    <property type="match status" value="1"/>
</dbReference>
<dbReference type="GO" id="GO:0016747">
    <property type="term" value="F:acyltransferase activity, transferring groups other than amino-acyl groups"/>
    <property type="evidence" value="ECO:0007669"/>
    <property type="project" value="TreeGrafter"/>
</dbReference>